<dbReference type="AlphaFoldDB" id="A0AAV7IIR0"/>
<evidence type="ECO:0000313" key="2">
    <source>
        <dbReference type="Proteomes" id="UP000826195"/>
    </source>
</evidence>
<accession>A0AAV7IIR0</accession>
<organism evidence="1 2">
    <name type="scientific">Cotesia glomerata</name>
    <name type="common">Lepidopteran parasitic wasp</name>
    <name type="synonym">Apanteles glomeratus</name>
    <dbReference type="NCBI Taxonomy" id="32391"/>
    <lineage>
        <taxon>Eukaryota</taxon>
        <taxon>Metazoa</taxon>
        <taxon>Ecdysozoa</taxon>
        <taxon>Arthropoda</taxon>
        <taxon>Hexapoda</taxon>
        <taxon>Insecta</taxon>
        <taxon>Pterygota</taxon>
        <taxon>Neoptera</taxon>
        <taxon>Endopterygota</taxon>
        <taxon>Hymenoptera</taxon>
        <taxon>Apocrita</taxon>
        <taxon>Ichneumonoidea</taxon>
        <taxon>Braconidae</taxon>
        <taxon>Microgastrinae</taxon>
        <taxon>Cotesia</taxon>
    </lineage>
</organism>
<reference evidence="1 2" key="1">
    <citation type="journal article" date="2021" name="J. Hered.">
        <title>A chromosome-level genome assembly of the parasitoid wasp, Cotesia glomerata (Hymenoptera: Braconidae).</title>
        <authorList>
            <person name="Pinto B.J."/>
            <person name="Weis J.J."/>
            <person name="Gamble T."/>
            <person name="Ode P.J."/>
            <person name="Paul R."/>
            <person name="Zaspel J.M."/>
        </authorList>
    </citation>
    <scope>NUCLEOTIDE SEQUENCE [LARGE SCALE GENOMIC DNA]</scope>
    <source>
        <strain evidence="1">CgM1</strain>
    </source>
</reference>
<name>A0AAV7IIR0_COTGL</name>
<comment type="caution">
    <text evidence="1">The sequence shown here is derived from an EMBL/GenBank/DDBJ whole genome shotgun (WGS) entry which is preliminary data.</text>
</comment>
<proteinExistence type="predicted"/>
<keyword evidence="2" id="KW-1185">Reference proteome</keyword>
<sequence length="84" mass="9590">MPEVFGRRRCYISSGEVLEGKNMVENGGGEEEEKEVLKGEKLNGLECRREREYEIQTQHVDGSSLHDGVYLLPVLIPRPVEFAR</sequence>
<evidence type="ECO:0000313" key="1">
    <source>
        <dbReference type="EMBL" id="KAH0552422.1"/>
    </source>
</evidence>
<dbReference type="Proteomes" id="UP000826195">
    <property type="component" value="Unassembled WGS sequence"/>
</dbReference>
<protein>
    <submittedName>
        <fullName evidence="1">Uncharacterized protein</fullName>
    </submittedName>
</protein>
<gene>
    <name evidence="1" type="ORF">KQX54_009758</name>
</gene>
<dbReference type="EMBL" id="JAHXZJ010001492">
    <property type="protein sequence ID" value="KAH0552422.1"/>
    <property type="molecule type" value="Genomic_DNA"/>
</dbReference>